<dbReference type="PANTHER" id="PTHR21198:SF7">
    <property type="entry name" value="ASPARTATE-GLUTAMATE RACEMASE FAMILY"/>
    <property type="match status" value="1"/>
</dbReference>
<dbReference type="PANTHER" id="PTHR21198">
    <property type="entry name" value="GLUTAMATE RACEMASE"/>
    <property type="match status" value="1"/>
</dbReference>
<dbReference type="KEGG" id="pfn:HZ99_02460"/>
<comment type="similarity">
    <text evidence="1">Belongs to the aspartate/glutamate racemases family.</text>
</comment>
<dbReference type="InterPro" id="IPR001920">
    <property type="entry name" value="Asp/Glu_race"/>
</dbReference>
<protein>
    <submittedName>
        <fullName evidence="3">Putative aspartate racemase</fullName>
    </submittedName>
</protein>
<dbReference type="InterPro" id="IPR004380">
    <property type="entry name" value="Asp_race"/>
</dbReference>
<evidence type="ECO:0000313" key="4">
    <source>
        <dbReference type="Proteomes" id="UP000255125"/>
    </source>
</evidence>
<accession>A0A379IDS2</accession>
<dbReference type="Proteomes" id="UP000255125">
    <property type="component" value="Unassembled WGS sequence"/>
</dbReference>
<dbReference type="EMBL" id="UGUS01000002">
    <property type="protein sequence ID" value="SUD30886.1"/>
    <property type="molecule type" value="Genomic_DNA"/>
</dbReference>
<dbReference type="RefSeq" id="WP_038441088.1">
    <property type="nucleotide sequence ID" value="NZ_CP008896.1"/>
</dbReference>
<name>A0A379IDS2_PSEFL</name>
<dbReference type="Pfam" id="PF01177">
    <property type="entry name" value="Asp_Glu_race"/>
    <property type="match status" value="1"/>
</dbReference>
<dbReference type="SUPFAM" id="SSF53681">
    <property type="entry name" value="Aspartate/glutamate racemase"/>
    <property type="match status" value="2"/>
</dbReference>
<reference evidence="3 4" key="1">
    <citation type="submission" date="2018-06" db="EMBL/GenBank/DDBJ databases">
        <authorList>
            <consortium name="Pathogen Informatics"/>
            <person name="Doyle S."/>
        </authorList>
    </citation>
    <scope>NUCLEOTIDE SEQUENCE [LARGE SCALE GENOMIC DNA]</scope>
    <source>
        <strain evidence="3 4">NCTC10392</strain>
    </source>
</reference>
<keyword evidence="2" id="KW-0413">Isomerase</keyword>
<dbReference type="NCBIfam" id="TIGR00035">
    <property type="entry name" value="asp_race"/>
    <property type="match status" value="1"/>
</dbReference>
<dbReference type="AlphaFoldDB" id="A0A379IDS2"/>
<evidence type="ECO:0000313" key="3">
    <source>
        <dbReference type="EMBL" id="SUD30886.1"/>
    </source>
</evidence>
<dbReference type="OrthoDB" id="9803739at2"/>
<evidence type="ECO:0000256" key="1">
    <source>
        <dbReference type="ARBA" id="ARBA00007847"/>
    </source>
</evidence>
<proteinExistence type="inferred from homology"/>
<sequence>MRTIGLIGGMSWESSAEYYRIINQQVRDRLGPLRSAQILLYSVDFGPVEQAQHAGRWDDAALILQDAARRLQAGGADCIVLCTNTMHRVAAQIEAAVSLPFLHIGDAAGAAAVKANTLTVGLLGTAFTMEQDFLKTRLAAQGLTVLVPDADERRAVHRIIYEELCVGVISDASRQVYQQAIANLAARGAQAIVLGCTEIGLLVRPEHSHLPLLDTTELHAQAAVAFALGDQAV</sequence>
<evidence type="ECO:0000256" key="2">
    <source>
        <dbReference type="ARBA" id="ARBA00023235"/>
    </source>
</evidence>
<organism evidence="3 4">
    <name type="scientific">Pseudomonas fluorescens</name>
    <dbReference type="NCBI Taxonomy" id="294"/>
    <lineage>
        <taxon>Bacteria</taxon>
        <taxon>Pseudomonadati</taxon>
        <taxon>Pseudomonadota</taxon>
        <taxon>Gammaproteobacteria</taxon>
        <taxon>Pseudomonadales</taxon>
        <taxon>Pseudomonadaceae</taxon>
        <taxon>Pseudomonas</taxon>
    </lineage>
</organism>
<dbReference type="InterPro" id="IPR015942">
    <property type="entry name" value="Asp/Glu/hydantoin_racemase"/>
</dbReference>
<gene>
    <name evidence="3" type="primary">ygeA</name>
    <name evidence="3" type="ORF">NCTC10392_02812</name>
</gene>
<dbReference type="Gene3D" id="3.40.50.1860">
    <property type="match status" value="2"/>
</dbReference>
<dbReference type="GO" id="GO:0047661">
    <property type="term" value="F:amino-acid racemase activity"/>
    <property type="evidence" value="ECO:0007669"/>
    <property type="project" value="InterPro"/>
</dbReference>